<feature type="transmembrane region" description="Helical" evidence="8">
    <location>
        <begin position="58"/>
        <end position="81"/>
    </location>
</feature>
<sequence>MLPARSISKPTLASATACCAWNRFSLLPHVVIYIGERLCHTSGNGIEGGALFGELVTAYLFLAGVGAGGVAAVSLADLLLVREPFGADVVPDFAEKCPAERLVAGVLALSCGALALGAGCLAADLGRIDRVLSLFLTPPATLMNLGAWAVALLTVLAAALALARFLYLPWADRRAVVVAEVVACGLAVVVAIYAGLLLQTLAGVRLWSTPWVPVLFVLSAASCGCALLMAGALFAEGDEGVRKVAQAAARADAVVIVAEVAAAAGFLAFVAGSDHAGVEASAESLLRGSAALPWWAGFVACGLAAPFAVEVGCLVRERWRSRSGVGWDARAYPIGVPVSEPRAYPATVMALAAALVLVGAVGLRAAVVEAGAQRPLELQEAEASASVPSENEAAEGLLSTPSEKDGGQDGAAPEREDVTLWSN</sequence>
<evidence type="ECO:0000256" key="5">
    <source>
        <dbReference type="ARBA" id="ARBA00022989"/>
    </source>
</evidence>
<keyword evidence="4 8" id="KW-0812">Transmembrane</keyword>
<feature type="compositionally biased region" description="Basic and acidic residues" evidence="7">
    <location>
        <begin position="402"/>
        <end position="423"/>
    </location>
</feature>
<feature type="transmembrane region" description="Helical" evidence="8">
    <location>
        <begin position="247"/>
        <end position="272"/>
    </location>
</feature>
<evidence type="ECO:0000256" key="8">
    <source>
        <dbReference type="SAM" id="Phobius"/>
    </source>
</evidence>
<dbReference type="AlphaFoldDB" id="A0A3N0ASW0"/>
<accession>A0A3N0ASW0</accession>
<dbReference type="PANTHER" id="PTHR34856:SF2">
    <property type="entry name" value="PROTEIN NRFD"/>
    <property type="match status" value="1"/>
</dbReference>
<evidence type="ECO:0000256" key="3">
    <source>
        <dbReference type="ARBA" id="ARBA00022475"/>
    </source>
</evidence>
<evidence type="ECO:0000256" key="4">
    <source>
        <dbReference type="ARBA" id="ARBA00022692"/>
    </source>
</evidence>
<evidence type="ECO:0000313" key="9">
    <source>
        <dbReference type="EMBL" id="RNL37406.1"/>
    </source>
</evidence>
<comment type="caution">
    <text evidence="9">The sequence shown here is derived from an EMBL/GenBank/DDBJ whole genome shotgun (WGS) entry which is preliminary data.</text>
</comment>
<keyword evidence="10" id="KW-1185">Reference proteome</keyword>
<keyword evidence="5 8" id="KW-1133">Transmembrane helix</keyword>
<dbReference type="Pfam" id="PF03916">
    <property type="entry name" value="NrfD"/>
    <property type="match status" value="1"/>
</dbReference>
<evidence type="ECO:0000256" key="2">
    <source>
        <dbReference type="ARBA" id="ARBA00008929"/>
    </source>
</evidence>
<feature type="region of interest" description="Disordered" evidence="7">
    <location>
        <begin position="379"/>
        <end position="423"/>
    </location>
</feature>
<feature type="transmembrane region" description="Helical" evidence="8">
    <location>
        <begin position="348"/>
        <end position="367"/>
    </location>
</feature>
<evidence type="ECO:0000256" key="6">
    <source>
        <dbReference type="ARBA" id="ARBA00023136"/>
    </source>
</evidence>
<dbReference type="InterPro" id="IPR052049">
    <property type="entry name" value="Electron_transfer_protein"/>
</dbReference>
<feature type="transmembrane region" description="Helical" evidence="8">
    <location>
        <begin position="292"/>
        <end position="315"/>
    </location>
</feature>
<dbReference type="Gene3D" id="1.20.1630.10">
    <property type="entry name" value="Formate dehydrogenase/DMSO reductase domain"/>
    <property type="match status" value="1"/>
</dbReference>
<feature type="transmembrane region" description="Helical" evidence="8">
    <location>
        <begin position="210"/>
        <end position="235"/>
    </location>
</feature>
<dbReference type="Proteomes" id="UP000278327">
    <property type="component" value="Unassembled WGS sequence"/>
</dbReference>
<feature type="transmembrane region" description="Helical" evidence="8">
    <location>
        <begin position="145"/>
        <end position="163"/>
    </location>
</feature>
<comment type="similarity">
    <text evidence="2">Belongs to the NrfD family.</text>
</comment>
<feature type="transmembrane region" description="Helical" evidence="8">
    <location>
        <begin position="102"/>
        <end position="125"/>
    </location>
</feature>
<dbReference type="GO" id="GO:0005886">
    <property type="term" value="C:plasma membrane"/>
    <property type="evidence" value="ECO:0007669"/>
    <property type="project" value="UniProtKB-SubCell"/>
</dbReference>
<protein>
    <submittedName>
        <fullName evidence="9">Polysulfide reductase</fullName>
    </submittedName>
</protein>
<name>A0A3N0ASW0_9ACTN</name>
<evidence type="ECO:0000256" key="1">
    <source>
        <dbReference type="ARBA" id="ARBA00004651"/>
    </source>
</evidence>
<reference evidence="9 10" key="1">
    <citation type="journal article" date="2019" name="Microbiol. Resour. Announc.">
        <title>Draft Genome Sequences of Type Strains of Gordonibacter faecihominis, Paraeggerthella hongkongensis, Parvibacter caecicola,Slackia equolifaciens, Slackia faecicanis, and Slackia isoflavoniconvertens.</title>
        <authorList>
            <person name="Danylec N."/>
            <person name="Stoll D.A."/>
            <person name="Dotsch A."/>
            <person name="Huch M."/>
        </authorList>
    </citation>
    <scope>NUCLEOTIDE SEQUENCE [LARGE SCALE GENOMIC DNA]</scope>
    <source>
        <strain evidence="9 10">DSM 18785</strain>
    </source>
</reference>
<keyword evidence="6 8" id="KW-0472">Membrane</keyword>
<evidence type="ECO:0000256" key="7">
    <source>
        <dbReference type="SAM" id="MobiDB-lite"/>
    </source>
</evidence>
<dbReference type="PANTHER" id="PTHR34856">
    <property type="entry name" value="PROTEIN NRFD"/>
    <property type="match status" value="1"/>
</dbReference>
<keyword evidence="3" id="KW-1003">Cell membrane</keyword>
<feature type="transmembrane region" description="Helical" evidence="8">
    <location>
        <begin position="175"/>
        <end position="198"/>
    </location>
</feature>
<proteinExistence type="inferred from homology"/>
<gene>
    <name evidence="9" type="ORF">DMP10_08225</name>
</gene>
<organism evidence="9 10">
    <name type="scientific">Adlercreutzia equolifaciens subsp. celatus DSM 18785</name>
    <dbReference type="NCBI Taxonomy" id="1121021"/>
    <lineage>
        <taxon>Bacteria</taxon>
        <taxon>Bacillati</taxon>
        <taxon>Actinomycetota</taxon>
        <taxon>Coriobacteriia</taxon>
        <taxon>Eggerthellales</taxon>
        <taxon>Eggerthellaceae</taxon>
        <taxon>Adlercreutzia</taxon>
    </lineage>
</organism>
<dbReference type="EMBL" id="QICA01000013">
    <property type="protein sequence ID" value="RNL37406.1"/>
    <property type="molecule type" value="Genomic_DNA"/>
</dbReference>
<evidence type="ECO:0000313" key="10">
    <source>
        <dbReference type="Proteomes" id="UP000278327"/>
    </source>
</evidence>
<dbReference type="InterPro" id="IPR005614">
    <property type="entry name" value="NrfD-like"/>
</dbReference>
<comment type="subcellular location">
    <subcellularLocation>
        <location evidence="1">Cell membrane</location>
        <topology evidence="1">Multi-pass membrane protein</topology>
    </subcellularLocation>
</comment>